<organism evidence="2">
    <name type="scientific">uncultured Acidimicrobiales bacterium</name>
    <dbReference type="NCBI Taxonomy" id="310071"/>
    <lineage>
        <taxon>Bacteria</taxon>
        <taxon>Bacillati</taxon>
        <taxon>Actinomycetota</taxon>
        <taxon>Acidimicrobiia</taxon>
        <taxon>Acidimicrobiales</taxon>
        <taxon>environmental samples</taxon>
    </lineage>
</organism>
<name>A0A6J4II89_9ACTN</name>
<sequence length="63" mass="6783">MLQWFETTGGPSHVGPAPVDQRSGARGQSMRTRARRRPDPSTAGASGGMIAISSVCGTRRRQW</sequence>
<accession>A0A6J4II89</accession>
<evidence type="ECO:0000313" key="2">
    <source>
        <dbReference type="EMBL" id="CAA9251415.1"/>
    </source>
</evidence>
<dbReference type="EMBL" id="CADCSY010000102">
    <property type="protein sequence ID" value="CAA9251415.1"/>
    <property type="molecule type" value="Genomic_DNA"/>
</dbReference>
<dbReference type="AlphaFoldDB" id="A0A6J4II89"/>
<proteinExistence type="predicted"/>
<evidence type="ECO:0000256" key="1">
    <source>
        <dbReference type="SAM" id="MobiDB-lite"/>
    </source>
</evidence>
<gene>
    <name evidence="2" type="ORF">AVDCRST_MAG20-2283</name>
</gene>
<feature type="compositionally biased region" description="Polar residues" evidence="1">
    <location>
        <begin position="1"/>
        <end position="10"/>
    </location>
</feature>
<protein>
    <submittedName>
        <fullName evidence="2">Uncharacterized protein</fullName>
    </submittedName>
</protein>
<feature type="region of interest" description="Disordered" evidence="1">
    <location>
        <begin position="1"/>
        <end position="63"/>
    </location>
</feature>
<reference evidence="2" key="1">
    <citation type="submission" date="2020-02" db="EMBL/GenBank/DDBJ databases">
        <authorList>
            <person name="Meier V. D."/>
        </authorList>
    </citation>
    <scope>NUCLEOTIDE SEQUENCE</scope>
    <source>
        <strain evidence="2">AVDCRST_MAG20</strain>
    </source>
</reference>